<reference evidence="2" key="1">
    <citation type="submission" date="2025-08" db="UniProtKB">
        <authorList>
            <consortium name="RefSeq"/>
        </authorList>
    </citation>
    <scope>IDENTIFICATION</scope>
    <source>
        <tissue evidence="2">Seedling</tissue>
    </source>
</reference>
<dbReference type="GeneID" id="112491814"/>
<gene>
    <name evidence="2" type="primary">LOC112491814</name>
</gene>
<keyword evidence="1" id="KW-1185">Reference proteome</keyword>
<organism evidence="1 2">
    <name type="scientific">Ziziphus jujuba</name>
    <name type="common">Chinese jujube</name>
    <name type="synonym">Ziziphus sativa</name>
    <dbReference type="NCBI Taxonomy" id="326968"/>
    <lineage>
        <taxon>Eukaryota</taxon>
        <taxon>Viridiplantae</taxon>
        <taxon>Streptophyta</taxon>
        <taxon>Embryophyta</taxon>
        <taxon>Tracheophyta</taxon>
        <taxon>Spermatophyta</taxon>
        <taxon>Magnoliopsida</taxon>
        <taxon>eudicotyledons</taxon>
        <taxon>Gunneridae</taxon>
        <taxon>Pentapetalae</taxon>
        <taxon>rosids</taxon>
        <taxon>fabids</taxon>
        <taxon>Rosales</taxon>
        <taxon>Rhamnaceae</taxon>
        <taxon>Paliureae</taxon>
        <taxon>Ziziphus</taxon>
    </lineage>
</organism>
<accession>A0ABM4A1W2</accession>
<protein>
    <submittedName>
        <fullName evidence="2">Uncharacterized protein LOC112491814 isoform X1</fullName>
    </submittedName>
</protein>
<sequence length="211" mass="24663">MHLKSFDTFLPIPCDANVLADRYPMYWLRDLYIQGCVLPEIAIHRLLSNSPFLERFSVADIRETHKLKIVLPLNLKFFKITQSPEYCSLKYIEISSFSSSDHHHQNQHPILNLMEMEMDTCHPPSANIKINISAPNLSYLMIRLWEEFKFDSYRTLLPQIKRLHLCICSEVLIETPADPVPEFSSQLFFQPKILLIWVKRHGSQSGEVLYS</sequence>
<evidence type="ECO:0000313" key="1">
    <source>
        <dbReference type="Proteomes" id="UP001652623"/>
    </source>
</evidence>
<dbReference type="RefSeq" id="XP_060670727.1">
    <property type="nucleotide sequence ID" value="XM_060814744.1"/>
</dbReference>
<dbReference type="SUPFAM" id="SSF52047">
    <property type="entry name" value="RNI-like"/>
    <property type="match status" value="1"/>
</dbReference>
<evidence type="ECO:0000313" key="2">
    <source>
        <dbReference type="RefSeq" id="XP_060670727.1"/>
    </source>
</evidence>
<dbReference type="Proteomes" id="UP001652623">
    <property type="component" value="Chromosome 2"/>
</dbReference>
<proteinExistence type="predicted"/>
<name>A0ABM4A1W2_ZIZJJ</name>